<protein>
    <recommendedName>
        <fullName evidence="3">DUF2125 domain-containing protein</fullName>
    </recommendedName>
</protein>
<dbReference type="Pfam" id="PF09898">
    <property type="entry name" value="DUF2125"/>
    <property type="match status" value="1"/>
</dbReference>
<reference evidence="1 2" key="1">
    <citation type="submission" date="2019-12" db="EMBL/GenBank/DDBJ databases">
        <title>Roseobacter cerasinus sp. nov., isolated from seawater around aquaculture.</title>
        <authorList>
            <person name="Muramatsu S."/>
            <person name="Takabe Y."/>
            <person name="Mori K."/>
            <person name="Takaichi S."/>
            <person name="Hanada S."/>
        </authorList>
    </citation>
    <scope>NUCLEOTIDE SEQUENCE [LARGE SCALE GENOMIC DNA]</scope>
    <source>
        <strain evidence="1 2">AI77</strain>
    </source>
</reference>
<gene>
    <name evidence="1" type="ORF">So717_39420</name>
</gene>
<name>A0A640VVZ1_9RHOB</name>
<dbReference type="Proteomes" id="UP000436522">
    <property type="component" value="Unassembled WGS sequence"/>
</dbReference>
<comment type="caution">
    <text evidence="1">The sequence shown here is derived from an EMBL/GenBank/DDBJ whole genome shotgun (WGS) entry which is preliminary data.</text>
</comment>
<keyword evidence="2" id="KW-1185">Reference proteome</keyword>
<dbReference type="EMBL" id="BLIV01000010">
    <property type="protein sequence ID" value="GFE52189.1"/>
    <property type="molecule type" value="Genomic_DNA"/>
</dbReference>
<evidence type="ECO:0000313" key="2">
    <source>
        <dbReference type="Proteomes" id="UP000436522"/>
    </source>
</evidence>
<evidence type="ECO:0008006" key="3">
    <source>
        <dbReference type="Google" id="ProtNLM"/>
    </source>
</evidence>
<dbReference type="AlphaFoldDB" id="A0A640VVZ1"/>
<dbReference type="RefSeq" id="WP_159980592.1">
    <property type="nucleotide sequence ID" value="NZ_BLIV01000010.1"/>
</dbReference>
<evidence type="ECO:0000313" key="1">
    <source>
        <dbReference type="EMBL" id="GFE52189.1"/>
    </source>
</evidence>
<dbReference type="OrthoDB" id="7625707at2"/>
<dbReference type="InterPro" id="IPR018666">
    <property type="entry name" value="DUF2125"/>
</dbReference>
<proteinExistence type="predicted"/>
<organism evidence="1 2">
    <name type="scientific">Roseobacter cerasinus</name>
    <dbReference type="NCBI Taxonomy" id="2602289"/>
    <lineage>
        <taxon>Bacteria</taxon>
        <taxon>Pseudomonadati</taxon>
        <taxon>Pseudomonadota</taxon>
        <taxon>Alphaproteobacteria</taxon>
        <taxon>Rhodobacterales</taxon>
        <taxon>Roseobacteraceae</taxon>
        <taxon>Roseobacter</taxon>
    </lineage>
</organism>
<accession>A0A640VVZ1</accession>
<sequence>MRRILWAAVVLALAWSGWWIWAANAVQVSTDAWFSDRRIEGWQADYGTLDVRGFPLRFDARMTLPALADPDTGIALSASGVDVAAPAWQPGQIAVVLPEDAITLSSPQARATLQVTAGRVALEVRPRQAMALEHLRLAAEAWSLAAPQGVVLQAEDLHASFVQSETEALRYTLTASARALQPGPVPRAALRVPDSWPVSFDSFALDMQLRFDRPWDRTAVEVARPQPRHIKLDLAEAIWGTLELRAAADLQIDAEGVPAGSLSLQARNWQDMLALAERAGVVHPTLTAQAQNVLQALARATGDPRAIDVTLTLRDGLVWLGFVPLGPAPRLILR</sequence>